<dbReference type="CDD" id="cd04301">
    <property type="entry name" value="NAT_SF"/>
    <property type="match status" value="1"/>
</dbReference>
<sequence length="732" mass="83049">AVPHGGCGEDAPRRPLLLLFGSRLRKRPGWKGSKALTDEAASSLLGGTSATQRKMAGKMDRYQCSACHHPLIGHGELMQLEEGELERRANVAQRIHKLIECRAPKPRITALREELFLSPADEADASAAGEADASPAMGQPPFEQPVIAQILHNFVSRMYKEGSEEKQKATQLRRLLVRVIDGHEPAAPEDDDDYYDEGSGYRLNYRRWQQFCLSGEEDANHKPSKVNGLLTKKVKPLYPSFMKALEKRKRKITGNTRSPPRTKKARTERDDEIDILTVVDDGKANKGPVTDGPVRPDGYDDIENDEAGQDNNSTNNNHGLDDGYDEEEDEGLEPGRSMSMDEVRMLVPTPASDHVLLGPETGMDDMGSRDEMAKTEEKMGTIGFQIVRNDGTRRSLLWLADLRNVFSTQLPKMPREYIARLVFDTYHKSLVLVKQGQVIGGITFRPFPEQNFLEIAFCAISSGEQVKGYGTHLMNHLKDWARQQGTLHMLTYADNYAIGYFKKQGFTLSVTLAKKYWQGYIKDYEGASPMECVVHPGVSYVDIPNIVRRQKECVMACMKERYGGFGRVYAGLQCFKKGRRIPISHIPGIERTSHGALRPPTASVREERESMESLQVVFRDVLRSIKEHPSAWPFLQPVDKNEVWDYYDIIRDPIDLETMEKRLDTGQFYITREIFIADLRRMCQNCRRYNGPNNVYYDCAETIDRFVEEVFSAPLGHWERPRTRKSAKPLLP</sequence>
<dbReference type="GO" id="GO:0043992">
    <property type="term" value="F:histone H3K9 acetyltransferase activity"/>
    <property type="evidence" value="ECO:0007669"/>
    <property type="project" value="UniProtKB-ARBA"/>
</dbReference>
<dbReference type="GO" id="GO:0000123">
    <property type="term" value="C:histone acetyltransferase complex"/>
    <property type="evidence" value="ECO:0007669"/>
    <property type="project" value="TreeGrafter"/>
</dbReference>
<dbReference type="SUPFAM" id="SSF47370">
    <property type="entry name" value="Bromodomain"/>
    <property type="match status" value="1"/>
</dbReference>
<dbReference type="InterPro" id="IPR037800">
    <property type="entry name" value="GCN5"/>
</dbReference>
<feature type="compositionally biased region" description="Polar residues" evidence="16">
    <location>
        <begin position="309"/>
        <end position="318"/>
    </location>
</feature>
<comment type="similarity">
    <text evidence="3">Belongs to the acetyltransferase family. GCN5 subfamily.</text>
</comment>
<dbReference type="Pfam" id="PF00439">
    <property type="entry name" value="Bromodomain"/>
    <property type="match status" value="1"/>
</dbReference>
<keyword evidence="11" id="KW-0206">Cytoskeleton</keyword>
<proteinExistence type="inferred from homology"/>
<feature type="non-terminal residue" evidence="19">
    <location>
        <position position="1"/>
    </location>
</feature>
<keyword evidence="5" id="KW-0808">Transferase</keyword>
<evidence type="ECO:0000256" key="12">
    <source>
        <dbReference type="ARBA" id="ARBA00023242"/>
    </source>
</evidence>
<dbReference type="PANTHER" id="PTHR45750">
    <property type="entry name" value="GH11602P"/>
    <property type="match status" value="1"/>
</dbReference>
<evidence type="ECO:0000256" key="6">
    <source>
        <dbReference type="ARBA" id="ARBA00022853"/>
    </source>
</evidence>
<organism evidence="19 20">
    <name type="scientific">Acanthamoeba castellanii (strain ATCC 30010 / Neff)</name>
    <dbReference type="NCBI Taxonomy" id="1257118"/>
    <lineage>
        <taxon>Eukaryota</taxon>
        <taxon>Amoebozoa</taxon>
        <taxon>Discosea</taxon>
        <taxon>Longamoebia</taxon>
        <taxon>Centramoebida</taxon>
        <taxon>Acanthamoebidae</taxon>
        <taxon>Acanthamoeba</taxon>
    </lineage>
</organism>
<dbReference type="STRING" id="1257118.L8GSZ1"/>
<keyword evidence="7" id="KW-0805">Transcription regulation</keyword>
<evidence type="ECO:0000256" key="10">
    <source>
        <dbReference type="ARBA" id="ARBA00023163"/>
    </source>
</evidence>
<keyword evidence="8 15" id="KW-0103">Bromodomain</keyword>
<keyword evidence="6" id="KW-0156">Chromatin regulator</keyword>
<dbReference type="GO" id="GO:0045944">
    <property type="term" value="P:positive regulation of transcription by RNA polymerase II"/>
    <property type="evidence" value="ECO:0007669"/>
    <property type="project" value="TreeGrafter"/>
</dbReference>
<feature type="compositionally biased region" description="Acidic residues" evidence="16">
    <location>
        <begin position="322"/>
        <end position="332"/>
    </location>
</feature>
<keyword evidence="12" id="KW-0539">Nucleus</keyword>
<dbReference type="OrthoDB" id="1937912at2759"/>
<dbReference type="Gene3D" id="1.20.920.10">
    <property type="entry name" value="Bromodomain-like"/>
    <property type="match status" value="1"/>
</dbReference>
<evidence type="ECO:0000256" key="16">
    <source>
        <dbReference type="SAM" id="MobiDB-lite"/>
    </source>
</evidence>
<dbReference type="EMBL" id="KB008036">
    <property type="protein sequence ID" value="ELR15246.1"/>
    <property type="molecule type" value="Genomic_DNA"/>
</dbReference>
<evidence type="ECO:0000256" key="14">
    <source>
        <dbReference type="ARBA" id="ARBA00048940"/>
    </source>
</evidence>
<evidence type="ECO:0000256" key="4">
    <source>
        <dbReference type="ARBA" id="ARBA00013184"/>
    </source>
</evidence>
<dbReference type="SUPFAM" id="SSF55729">
    <property type="entry name" value="Acyl-CoA N-acyltransferases (Nat)"/>
    <property type="match status" value="1"/>
</dbReference>
<dbReference type="PRINTS" id="PR00503">
    <property type="entry name" value="BROMODOMAIN"/>
</dbReference>
<keyword evidence="20" id="KW-1185">Reference proteome</keyword>
<feature type="region of interest" description="Disordered" evidence="16">
    <location>
        <begin position="245"/>
        <end position="335"/>
    </location>
</feature>
<dbReference type="RefSeq" id="XP_004337259.1">
    <property type="nucleotide sequence ID" value="XM_004337211.1"/>
</dbReference>
<accession>L8GSZ1</accession>
<feature type="domain" description="N-acetyltransferase" evidence="18">
    <location>
        <begin position="385"/>
        <end position="531"/>
    </location>
</feature>
<keyword evidence="13" id="KW-0012">Acyltransferase</keyword>
<dbReference type="InterPro" id="IPR001487">
    <property type="entry name" value="Bromodomain"/>
</dbReference>
<comment type="subcellular location">
    <subcellularLocation>
        <location evidence="2">Cytoplasm</location>
        <location evidence="2">Cytoskeleton</location>
        <location evidence="2">Microtubule organizing center</location>
        <location evidence="2">Centrosome</location>
    </subcellularLocation>
    <subcellularLocation>
        <location evidence="1">Nucleus</location>
    </subcellularLocation>
</comment>
<dbReference type="EC" id="2.3.1.48" evidence="4"/>
<name>L8GSZ1_ACACF</name>
<evidence type="ECO:0000256" key="15">
    <source>
        <dbReference type="PROSITE-ProRule" id="PRU00035"/>
    </source>
</evidence>
<evidence type="ECO:0000256" key="9">
    <source>
        <dbReference type="ARBA" id="ARBA00023159"/>
    </source>
</evidence>
<dbReference type="AlphaFoldDB" id="L8GSZ1"/>
<feature type="domain" description="Bromo" evidence="17">
    <location>
        <begin position="626"/>
        <end position="697"/>
    </location>
</feature>
<dbReference type="CDD" id="cd05509">
    <property type="entry name" value="Bromo_gcn5_like"/>
    <property type="match status" value="1"/>
</dbReference>
<evidence type="ECO:0000313" key="20">
    <source>
        <dbReference type="Proteomes" id="UP000011083"/>
    </source>
</evidence>
<dbReference type="InterPro" id="IPR016181">
    <property type="entry name" value="Acyl_CoA_acyltransferase"/>
</dbReference>
<dbReference type="InterPro" id="IPR009464">
    <property type="entry name" value="PCAF_N"/>
</dbReference>
<protein>
    <recommendedName>
        <fullName evidence="4">histone acetyltransferase</fullName>
        <ecNumber evidence="4">2.3.1.48</ecNumber>
    </recommendedName>
</protein>
<dbReference type="Pfam" id="PF00583">
    <property type="entry name" value="Acetyltransf_1"/>
    <property type="match status" value="1"/>
</dbReference>
<comment type="catalytic activity">
    <reaction evidence="14">
        <text>L-lysyl-[histone] + acetyl-CoA = N(6)-acetyl-L-lysyl-[histone] + CoA + H(+)</text>
        <dbReference type="Rhea" id="RHEA:21992"/>
        <dbReference type="Rhea" id="RHEA-COMP:9845"/>
        <dbReference type="Rhea" id="RHEA-COMP:11338"/>
        <dbReference type="ChEBI" id="CHEBI:15378"/>
        <dbReference type="ChEBI" id="CHEBI:29969"/>
        <dbReference type="ChEBI" id="CHEBI:57287"/>
        <dbReference type="ChEBI" id="CHEBI:57288"/>
        <dbReference type="ChEBI" id="CHEBI:61930"/>
        <dbReference type="EC" id="2.3.1.48"/>
    </reaction>
    <physiologicalReaction direction="left-to-right" evidence="14">
        <dbReference type="Rhea" id="RHEA:21993"/>
    </physiologicalReaction>
</comment>
<gene>
    <name evidence="19" type="ORF">ACA1_219720</name>
</gene>
<evidence type="ECO:0000256" key="13">
    <source>
        <dbReference type="ARBA" id="ARBA00023315"/>
    </source>
</evidence>
<dbReference type="InterPro" id="IPR018359">
    <property type="entry name" value="Bromodomain_CS"/>
</dbReference>
<dbReference type="GeneID" id="14915595"/>
<dbReference type="Proteomes" id="UP000011083">
    <property type="component" value="Unassembled WGS sequence"/>
</dbReference>
<dbReference type="GO" id="GO:0005634">
    <property type="term" value="C:nucleus"/>
    <property type="evidence" value="ECO:0007669"/>
    <property type="project" value="UniProtKB-SubCell"/>
</dbReference>
<dbReference type="InterPro" id="IPR000182">
    <property type="entry name" value="GNAT_dom"/>
</dbReference>
<dbReference type="KEGG" id="acan:ACA1_219720"/>
<dbReference type="Pfam" id="PF06466">
    <property type="entry name" value="PCAF_N"/>
    <property type="match status" value="1"/>
</dbReference>
<dbReference type="PROSITE" id="PS50014">
    <property type="entry name" value="BROMODOMAIN_2"/>
    <property type="match status" value="1"/>
</dbReference>
<keyword evidence="10" id="KW-0804">Transcription</keyword>
<dbReference type="VEuPathDB" id="AmoebaDB:ACA1_219720"/>
<dbReference type="PANTHER" id="PTHR45750:SF3">
    <property type="entry name" value="HISTONE ACETYLTRANSFERASE"/>
    <property type="match status" value="1"/>
</dbReference>
<evidence type="ECO:0000256" key="7">
    <source>
        <dbReference type="ARBA" id="ARBA00023015"/>
    </source>
</evidence>
<keyword evidence="11" id="KW-0963">Cytoplasm</keyword>
<evidence type="ECO:0000313" key="19">
    <source>
        <dbReference type="EMBL" id="ELR15246.1"/>
    </source>
</evidence>
<dbReference type="Gene3D" id="3.40.630.30">
    <property type="match status" value="1"/>
</dbReference>
<dbReference type="InterPro" id="IPR036427">
    <property type="entry name" value="Bromodomain-like_sf"/>
</dbReference>
<dbReference type="GO" id="GO:0005813">
    <property type="term" value="C:centrosome"/>
    <property type="evidence" value="ECO:0007669"/>
    <property type="project" value="UniProtKB-SubCell"/>
</dbReference>
<dbReference type="PROSITE" id="PS00633">
    <property type="entry name" value="BROMODOMAIN_1"/>
    <property type="match status" value="1"/>
</dbReference>
<evidence type="ECO:0000259" key="18">
    <source>
        <dbReference type="PROSITE" id="PS51186"/>
    </source>
</evidence>
<evidence type="ECO:0000256" key="2">
    <source>
        <dbReference type="ARBA" id="ARBA00004300"/>
    </source>
</evidence>
<evidence type="ECO:0000256" key="11">
    <source>
        <dbReference type="ARBA" id="ARBA00023212"/>
    </source>
</evidence>
<evidence type="ECO:0000259" key="17">
    <source>
        <dbReference type="PROSITE" id="PS50014"/>
    </source>
</evidence>
<dbReference type="SMART" id="SM00297">
    <property type="entry name" value="BROMO"/>
    <property type="match status" value="1"/>
</dbReference>
<evidence type="ECO:0000256" key="3">
    <source>
        <dbReference type="ARBA" id="ARBA00008607"/>
    </source>
</evidence>
<evidence type="ECO:0000256" key="8">
    <source>
        <dbReference type="ARBA" id="ARBA00023117"/>
    </source>
</evidence>
<feature type="compositionally biased region" description="Acidic residues" evidence="16">
    <location>
        <begin position="299"/>
        <end position="308"/>
    </location>
</feature>
<keyword evidence="9" id="KW-0010">Activator</keyword>
<evidence type="ECO:0000256" key="5">
    <source>
        <dbReference type="ARBA" id="ARBA00022679"/>
    </source>
</evidence>
<dbReference type="PROSITE" id="PS51186">
    <property type="entry name" value="GNAT"/>
    <property type="match status" value="1"/>
</dbReference>
<reference evidence="19 20" key="1">
    <citation type="journal article" date="2013" name="Genome Biol.">
        <title>Genome of Acanthamoeba castellanii highlights extensive lateral gene transfer and early evolution of tyrosine kinase signaling.</title>
        <authorList>
            <person name="Clarke M."/>
            <person name="Lohan A.J."/>
            <person name="Liu B."/>
            <person name="Lagkouvardos I."/>
            <person name="Roy S."/>
            <person name="Zafar N."/>
            <person name="Bertelli C."/>
            <person name="Schilde C."/>
            <person name="Kianianmomeni A."/>
            <person name="Burglin T.R."/>
            <person name="Frech C."/>
            <person name="Turcotte B."/>
            <person name="Kopec K.O."/>
            <person name="Synnott J.M."/>
            <person name="Choo C."/>
            <person name="Paponov I."/>
            <person name="Finkler A."/>
            <person name="Soon Heng Tan C."/>
            <person name="Hutchins A.P."/>
            <person name="Weinmeier T."/>
            <person name="Rattei T."/>
            <person name="Chu J.S."/>
            <person name="Gimenez G."/>
            <person name="Irimia M."/>
            <person name="Rigden D.J."/>
            <person name="Fitzpatrick D.A."/>
            <person name="Lorenzo-Morales J."/>
            <person name="Bateman A."/>
            <person name="Chiu C.H."/>
            <person name="Tang P."/>
            <person name="Hegemann P."/>
            <person name="Fromm H."/>
            <person name="Raoult D."/>
            <person name="Greub G."/>
            <person name="Miranda-Saavedra D."/>
            <person name="Chen N."/>
            <person name="Nash P."/>
            <person name="Ginger M.L."/>
            <person name="Horn M."/>
            <person name="Schaap P."/>
            <person name="Caler L."/>
            <person name="Loftus B."/>
        </authorList>
    </citation>
    <scope>NUCLEOTIDE SEQUENCE [LARGE SCALE GENOMIC DNA]</scope>
    <source>
        <strain evidence="19 20">Neff</strain>
    </source>
</reference>
<evidence type="ECO:0000256" key="1">
    <source>
        <dbReference type="ARBA" id="ARBA00004123"/>
    </source>
</evidence>